<feature type="signal peptide" evidence="2">
    <location>
        <begin position="1"/>
        <end position="21"/>
    </location>
</feature>
<gene>
    <name evidence="3" type="ORF">EGY25_03270</name>
</gene>
<comment type="caution">
    <text evidence="3">The sequence shown here is derived from an EMBL/GenBank/DDBJ whole genome shotgun (WGS) entry which is preliminary data.</text>
</comment>
<proteinExistence type="predicted"/>
<feature type="chain" id="PRO_5021355643" description="Lipoprotein" evidence="2">
    <location>
        <begin position="22"/>
        <end position="103"/>
    </location>
</feature>
<sequence length="103" mass="10114">MKTYLKIAAAFASLGLLSACGDQNDAQPRDATDAGEPVGEVGTLTDVPASNGAAMQGGTTTTPSASGATDPENQRQNPPQTTTGSSTTSPGATAQDGSTSSPQ</sequence>
<keyword evidence="4" id="KW-1185">Reference proteome</keyword>
<evidence type="ECO:0000256" key="2">
    <source>
        <dbReference type="SAM" id="SignalP"/>
    </source>
</evidence>
<dbReference type="Proteomes" id="UP000298216">
    <property type="component" value="Unassembled WGS sequence"/>
</dbReference>
<dbReference type="EMBL" id="SPVH01000002">
    <property type="protein sequence ID" value="TFW14233.1"/>
    <property type="molecule type" value="Genomic_DNA"/>
</dbReference>
<evidence type="ECO:0000313" key="3">
    <source>
        <dbReference type="EMBL" id="TFW14233.1"/>
    </source>
</evidence>
<dbReference type="AlphaFoldDB" id="A0A4Y9RZA3"/>
<reference evidence="3 4" key="1">
    <citation type="submission" date="2019-03" db="EMBL/GenBank/DDBJ databases">
        <title>Draft genome of Brevundimonas sp. a heavy metal resistant soil bacteria.</title>
        <authorList>
            <person name="Soto J."/>
        </authorList>
    </citation>
    <scope>NUCLEOTIDE SEQUENCE [LARGE SCALE GENOMIC DNA]</scope>
    <source>
        <strain evidence="3 4">B-10</strain>
    </source>
</reference>
<feature type="compositionally biased region" description="Low complexity" evidence="1">
    <location>
        <begin position="57"/>
        <end position="69"/>
    </location>
</feature>
<keyword evidence="2" id="KW-0732">Signal</keyword>
<evidence type="ECO:0000313" key="4">
    <source>
        <dbReference type="Proteomes" id="UP000298216"/>
    </source>
</evidence>
<dbReference type="PROSITE" id="PS51257">
    <property type="entry name" value="PROKAR_LIPOPROTEIN"/>
    <property type="match status" value="1"/>
</dbReference>
<evidence type="ECO:0008006" key="5">
    <source>
        <dbReference type="Google" id="ProtNLM"/>
    </source>
</evidence>
<dbReference type="RefSeq" id="WP_135193621.1">
    <property type="nucleotide sequence ID" value="NZ_SPVH01000002.1"/>
</dbReference>
<name>A0A4Y9RZA3_9CAUL</name>
<evidence type="ECO:0000256" key="1">
    <source>
        <dbReference type="SAM" id="MobiDB-lite"/>
    </source>
</evidence>
<accession>A0A4Y9RZA3</accession>
<feature type="region of interest" description="Disordered" evidence="1">
    <location>
        <begin position="20"/>
        <end position="103"/>
    </location>
</feature>
<organism evidence="3 4">
    <name type="scientific">Brevundimonas intermedia</name>
    <dbReference type="NCBI Taxonomy" id="74315"/>
    <lineage>
        <taxon>Bacteria</taxon>
        <taxon>Pseudomonadati</taxon>
        <taxon>Pseudomonadota</taxon>
        <taxon>Alphaproteobacteria</taxon>
        <taxon>Caulobacterales</taxon>
        <taxon>Caulobacteraceae</taxon>
        <taxon>Brevundimonas</taxon>
    </lineage>
</organism>
<feature type="compositionally biased region" description="Low complexity" evidence="1">
    <location>
        <begin position="78"/>
        <end position="95"/>
    </location>
</feature>
<protein>
    <recommendedName>
        <fullName evidence="5">Lipoprotein</fullName>
    </recommendedName>
</protein>